<evidence type="ECO:0000313" key="2">
    <source>
        <dbReference type="EMBL" id="ODA68683.1"/>
    </source>
</evidence>
<dbReference type="Gene3D" id="3.40.50.150">
    <property type="entry name" value="Vaccinia Virus protein VP39"/>
    <property type="match status" value="1"/>
</dbReference>
<dbReference type="STRING" id="1177755.A7A08_00515"/>
<sequence>MITAHTGSATPVADPGSFRDRNNRVFDDGEQIYRGVSSEALENWRQVSRTGFFRDLTARSKIVPTEEAALPRGNAAELDNWPGMLVHERVPFLSYPYEWSFGMLKDAALLHLELLESAMEEGWTLKDSSAFNVQWKGPRPVFIDIPSMEPYAEGDPWRGYRQFCMMFLYPLMFKAYRGIDFAPFLRSNLDGIDPSLANKILTGRSRFRKGVLTHVALHARMQERAAAQELDEAKELTEDAKGQVKGASGFRHSKAMVLGTIQGLRRTIRKMSSPDARTVWGNYDTDHSYGDSSFEKKKAFVARNGGERHRGLVWDIGCNTGTFSRLCEPFSDWVISIDGDPKAIERLYQHEKEREGSKLLPMIIDLSNISPNQGWRGAERKALDARGKPDLVLCLALIHHMVITANIPMSEFIGWLASLDADVILEFVSAEDDMSRMLLRNKVNQYGDYTEEEFERFASESFEIADSEPLKGGHRKIYYLRRR</sequence>
<comment type="caution">
    <text evidence="2">The sequence shown here is derived from an EMBL/GenBank/DDBJ whole genome shotgun (WGS) entry which is preliminary data.</text>
</comment>
<evidence type="ECO:0008006" key="4">
    <source>
        <dbReference type="Google" id="ProtNLM"/>
    </source>
</evidence>
<keyword evidence="3" id="KW-1185">Reference proteome</keyword>
<dbReference type="EMBL" id="MASI01000001">
    <property type="protein sequence ID" value="ODA68683.1"/>
    <property type="molecule type" value="Genomic_DNA"/>
</dbReference>
<organism evidence="2 3">
    <name type="scientific">Methyloligella halotolerans</name>
    <dbReference type="NCBI Taxonomy" id="1177755"/>
    <lineage>
        <taxon>Bacteria</taxon>
        <taxon>Pseudomonadati</taxon>
        <taxon>Pseudomonadota</taxon>
        <taxon>Alphaproteobacteria</taxon>
        <taxon>Hyphomicrobiales</taxon>
        <taxon>Hyphomicrobiaceae</taxon>
        <taxon>Methyloligella</taxon>
    </lineage>
</organism>
<dbReference type="CDD" id="cd02440">
    <property type="entry name" value="AdoMet_MTases"/>
    <property type="match status" value="1"/>
</dbReference>
<dbReference type="Proteomes" id="UP000095087">
    <property type="component" value="Unassembled WGS sequence"/>
</dbReference>
<reference evidence="2 3" key="1">
    <citation type="submission" date="2016-07" db="EMBL/GenBank/DDBJ databases">
        <title>Draft genome sequence of Methyloligella halotolerans C2T (VKM B-2706T=CCUG 61687T=DSM 25045T), a halotolerant polyhydroxybutyrate accumulating methylotroph.</title>
        <authorList>
            <person name="Vasilenko O.V."/>
            <person name="Doronina N.V."/>
            <person name="Poroshina M.N."/>
            <person name="Tarlachkov S.V."/>
            <person name="Trotsenko Y.A."/>
        </authorList>
    </citation>
    <scope>NUCLEOTIDE SEQUENCE [LARGE SCALE GENOMIC DNA]</scope>
    <source>
        <strain evidence="2 3">VKM B-2706</strain>
    </source>
</reference>
<proteinExistence type="predicted"/>
<name>A0A1E2S2E6_9HYPH</name>
<dbReference type="AlphaFoldDB" id="A0A1E2S2E6"/>
<accession>A0A1E2S2E6</accession>
<dbReference type="InterPro" id="IPR029063">
    <property type="entry name" value="SAM-dependent_MTases_sf"/>
</dbReference>
<protein>
    <recommendedName>
        <fullName evidence="4">Methyltransferase domain protein</fullName>
    </recommendedName>
</protein>
<gene>
    <name evidence="2" type="ORF">A7A08_00515</name>
</gene>
<evidence type="ECO:0000313" key="3">
    <source>
        <dbReference type="Proteomes" id="UP000095087"/>
    </source>
</evidence>
<dbReference type="SUPFAM" id="SSF53335">
    <property type="entry name" value="S-adenosyl-L-methionine-dependent methyltransferases"/>
    <property type="match status" value="1"/>
</dbReference>
<evidence type="ECO:0000256" key="1">
    <source>
        <dbReference type="SAM" id="MobiDB-lite"/>
    </source>
</evidence>
<dbReference type="OrthoDB" id="9765084at2"/>
<feature type="region of interest" description="Disordered" evidence="1">
    <location>
        <begin position="1"/>
        <end position="22"/>
    </location>
</feature>
<dbReference type="RefSeq" id="WP_069093932.1">
    <property type="nucleotide sequence ID" value="NZ_MASI01000001.1"/>
</dbReference>